<dbReference type="Pfam" id="PF04954">
    <property type="entry name" value="SIP"/>
    <property type="match status" value="1"/>
</dbReference>
<dbReference type="SUPFAM" id="SSF63380">
    <property type="entry name" value="Riboflavin synthase domain-like"/>
    <property type="match status" value="1"/>
</dbReference>
<evidence type="ECO:0000259" key="2">
    <source>
        <dbReference type="PROSITE" id="PS51384"/>
    </source>
</evidence>
<dbReference type="Proteomes" id="UP000023435">
    <property type="component" value="Unassembled WGS sequence"/>
</dbReference>
<dbReference type="PANTHER" id="PTHR30157:SF0">
    <property type="entry name" value="NADPH-DEPENDENT FERRIC-CHELATE REDUCTASE"/>
    <property type="match status" value="1"/>
</dbReference>
<accession>A0A108UAT4</accession>
<organism evidence="3 4">
    <name type="scientific">Lysobacter capsici AZ78</name>
    <dbReference type="NCBI Taxonomy" id="1444315"/>
    <lineage>
        <taxon>Bacteria</taxon>
        <taxon>Pseudomonadati</taxon>
        <taxon>Pseudomonadota</taxon>
        <taxon>Gammaproteobacteria</taxon>
        <taxon>Lysobacterales</taxon>
        <taxon>Lysobacteraceae</taxon>
        <taxon>Lysobacter</taxon>
    </lineage>
</organism>
<reference evidence="3 4" key="1">
    <citation type="journal article" date="2014" name="Genome Announc.">
        <title>Draft Genome Sequence of Lysobacter capsici AZ78, a Bacterium Antagonistic to Plant-Pathogenic Oomycetes.</title>
        <authorList>
            <person name="Puopolo G."/>
            <person name="Sonego P."/>
            <person name="Engelen K."/>
            <person name="Pertot I."/>
        </authorList>
    </citation>
    <scope>NUCLEOTIDE SEQUENCE [LARGE SCALE GENOMIC DNA]</scope>
    <source>
        <strain evidence="3 4">AZ78</strain>
    </source>
</reference>
<dbReference type="InterPro" id="IPR013113">
    <property type="entry name" value="SIP_FAD-bd"/>
</dbReference>
<dbReference type="CDD" id="cd06193">
    <property type="entry name" value="siderophore_interacting"/>
    <property type="match status" value="1"/>
</dbReference>
<protein>
    <submittedName>
        <fullName evidence="3">Iron-chelator utilization protein</fullName>
    </submittedName>
</protein>
<dbReference type="RefSeq" id="WP_036105347.1">
    <property type="nucleotide sequence ID" value="NZ_JAJA02000001.1"/>
</dbReference>
<evidence type="ECO:0000313" key="4">
    <source>
        <dbReference type="Proteomes" id="UP000023435"/>
    </source>
</evidence>
<dbReference type="InterPro" id="IPR017927">
    <property type="entry name" value="FAD-bd_FR_type"/>
</dbReference>
<dbReference type="InterPro" id="IPR017938">
    <property type="entry name" value="Riboflavin_synthase-like_b-brl"/>
</dbReference>
<dbReference type="GO" id="GO:0016491">
    <property type="term" value="F:oxidoreductase activity"/>
    <property type="evidence" value="ECO:0007669"/>
    <property type="project" value="InterPro"/>
</dbReference>
<dbReference type="Gene3D" id="3.40.50.80">
    <property type="entry name" value="Nucleotide-binding domain of ferredoxin-NADP reductase (FNR) module"/>
    <property type="match status" value="1"/>
</dbReference>
<evidence type="ECO:0000313" key="3">
    <source>
        <dbReference type="EMBL" id="KWS05687.1"/>
    </source>
</evidence>
<proteinExistence type="inferred from homology"/>
<sequence>MQELSDLAVVRVRHPLKVRLLRVTRVESVTPHLRRVVLSGEALADFVSASFDDHVKVLFPQPGQDRPDMPTIGPNGFVYAEGAIRPVVRDFTPRRFDPDARELELEFALHDAGPATAWARQAQVGHYLGIGGPRGSRVIPDGFDWHVLIGDDTALPAIARRVQELPATARAIVVAEVQDPGARIDFVAAAALDVHWCYRSGSDPDAEPPLLHAVRELRWPQGERDGEGYVWAAGESSAIRAVRQHLLTERGVDKSRLHAAGYWKRGAQGVHESLDD</sequence>
<feature type="domain" description="FAD-binding FR-type" evidence="2">
    <location>
        <begin position="13"/>
        <end position="140"/>
    </location>
</feature>
<dbReference type="Gene3D" id="2.40.30.10">
    <property type="entry name" value="Translation factors"/>
    <property type="match status" value="1"/>
</dbReference>
<gene>
    <name evidence="3" type="ORF">AZ78_3239</name>
</gene>
<name>A0A108UAT4_9GAMM</name>
<dbReference type="InterPro" id="IPR007037">
    <property type="entry name" value="SIP_rossman_dom"/>
</dbReference>
<dbReference type="EMBL" id="JAJA02000001">
    <property type="protein sequence ID" value="KWS05687.1"/>
    <property type="molecule type" value="Genomic_DNA"/>
</dbReference>
<dbReference type="PANTHER" id="PTHR30157">
    <property type="entry name" value="FERRIC REDUCTASE, NADPH-DEPENDENT"/>
    <property type="match status" value="1"/>
</dbReference>
<dbReference type="OrthoDB" id="9814826at2"/>
<comment type="similarity">
    <text evidence="1">Belongs to the SIP oxidoreductase family.</text>
</comment>
<dbReference type="InterPro" id="IPR039374">
    <property type="entry name" value="SIP_fam"/>
</dbReference>
<dbReference type="InterPro" id="IPR039261">
    <property type="entry name" value="FNR_nucleotide-bd"/>
</dbReference>
<dbReference type="PROSITE" id="PS51384">
    <property type="entry name" value="FAD_FR"/>
    <property type="match status" value="1"/>
</dbReference>
<evidence type="ECO:0000256" key="1">
    <source>
        <dbReference type="ARBA" id="ARBA00035644"/>
    </source>
</evidence>
<comment type="caution">
    <text evidence="3">The sequence shown here is derived from an EMBL/GenBank/DDBJ whole genome shotgun (WGS) entry which is preliminary data.</text>
</comment>
<dbReference type="AlphaFoldDB" id="A0A108UAT4"/>
<keyword evidence="4" id="KW-1185">Reference proteome</keyword>
<dbReference type="Pfam" id="PF08021">
    <property type="entry name" value="FAD_binding_9"/>
    <property type="match status" value="1"/>
</dbReference>